<reference evidence="1 2" key="1">
    <citation type="submission" date="2015-09" db="EMBL/GenBank/DDBJ databases">
        <title>Genome sequence of Acetobacterium wieringae DSM 1911.</title>
        <authorList>
            <person name="Poehlein A."/>
            <person name="Bengelsdorf F.R."/>
            <person name="Schiel-Bengelsdorf B."/>
            <person name="Duerre P."/>
            <person name="Daniel R."/>
        </authorList>
    </citation>
    <scope>NUCLEOTIDE SEQUENCE [LARGE SCALE GENOMIC DNA]</scope>
    <source>
        <strain evidence="1 2">DSM 1911</strain>
    </source>
</reference>
<dbReference type="AlphaFoldDB" id="A0A1F2PJ41"/>
<proteinExistence type="predicted"/>
<dbReference type="RefSeq" id="WP_070370428.1">
    <property type="nucleotide sequence ID" value="NZ_LKEU01000023.1"/>
</dbReference>
<evidence type="ECO:0008006" key="3">
    <source>
        <dbReference type="Google" id="ProtNLM"/>
    </source>
</evidence>
<dbReference type="OrthoDB" id="964236at2"/>
<dbReference type="Proteomes" id="UP000176244">
    <property type="component" value="Unassembled WGS sequence"/>
</dbReference>
<sequence length="105" mass="12189">MKIEDLRGLYEKDVVFFTQHVIERCKQRNIRPKHIRIAVMSGSIIEDYPDDFLTPSCLILGYIAPDTPLHIVIASNGESAKIVTAYYPDPDKWMSDMKTRKEFEQ</sequence>
<dbReference type="EMBL" id="LKEU01000023">
    <property type="protein sequence ID" value="OFV71358.1"/>
    <property type="molecule type" value="Genomic_DNA"/>
</dbReference>
<dbReference type="STRING" id="52694.ACWI_10860"/>
<organism evidence="1 2">
    <name type="scientific">Acetobacterium wieringae</name>
    <dbReference type="NCBI Taxonomy" id="52694"/>
    <lineage>
        <taxon>Bacteria</taxon>
        <taxon>Bacillati</taxon>
        <taxon>Bacillota</taxon>
        <taxon>Clostridia</taxon>
        <taxon>Eubacteriales</taxon>
        <taxon>Eubacteriaceae</taxon>
        <taxon>Acetobacterium</taxon>
    </lineage>
</organism>
<name>A0A1F2PJ41_9FIRM</name>
<evidence type="ECO:0000313" key="1">
    <source>
        <dbReference type="EMBL" id="OFV71358.1"/>
    </source>
</evidence>
<gene>
    <name evidence="1" type="ORF">ACWI_10860</name>
</gene>
<protein>
    <recommendedName>
        <fullName evidence="3">DUF4258 domain-containing protein</fullName>
    </recommendedName>
</protein>
<comment type="caution">
    <text evidence="1">The sequence shown here is derived from an EMBL/GenBank/DDBJ whole genome shotgun (WGS) entry which is preliminary data.</text>
</comment>
<dbReference type="InterPro" id="IPR025354">
    <property type="entry name" value="DUF4258"/>
</dbReference>
<accession>A0A1F2PJ41</accession>
<evidence type="ECO:0000313" key="2">
    <source>
        <dbReference type="Proteomes" id="UP000176244"/>
    </source>
</evidence>
<dbReference type="Pfam" id="PF14076">
    <property type="entry name" value="DUF4258"/>
    <property type="match status" value="1"/>
</dbReference>